<evidence type="ECO:0000313" key="5">
    <source>
        <dbReference type="EMBL" id="CDR47609.1"/>
    </source>
</evidence>
<evidence type="ECO:0000256" key="2">
    <source>
        <dbReference type="ARBA" id="ARBA00022801"/>
    </source>
</evidence>
<dbReference type="Gene3D" id="2.40.160.210">
    <property type="entry name" value="Acyl-CoA thioesterase, double hotdog domain"/>
    <property type="match status" value="1"/>
</dbReference>
<accession>A0A061BIA8</accession>
<comment type="similarity">
    <text evidence="1">Belongs to the C/M/P thioester hydrolase family.</text>
</comment>
<dbReference type="CDD" id="cd03444">
    <property type="entry name" value="Thioesterase_II_repeat1"/>
    <property type="match status" value="1"/>
</dbReference>
<dbReference type="CDD" id="cd03445">
    <property type="entry name" value="Thioesterase_II_repeat2"/>
    <property type="match status" value="1"/>
</dbReference>
<evidence type="ECO:0000256" key="1">
    <source>
        <dbReference type="ARBA" id="ARBA00006538"/>
    </source>
</evidence>
<keyword evidence="2" id="KW-0378">Hydrolase</keyword>
<dbReference type="OrthoDB" id="68328at2759"/>
<dbReference type="InterPro" id="IPR042171">
    <property type="entry name" value="Acyl-CoA_hotdog"/>
</dbReference>
<dbReference type="Pfam" id="PF02551">
    <property type="entry name" value="Acyl_CoA_thio"/>
    <property type="match status" value="1"/>
</dbReference>
<dbReference type="InterPro" id="IPR029069">
    <property type="entry name" value="HotDog_dom_sf"/>
</dbReference>
<dbReference type="InterPro" id="IPR003703">
    <property type="entry name" value="Acyl_CoA_thio"/>
</dbReference>
<dbReference type="AlphaFoldDB" id="A0A061BIA8"/>
<proteinExistence type="inferred from homology"/>
<dbReference type="GO" id="GO:0005782">
    <property type="term" value="C:peroxisomal matrix"/>
    <property type="evidence" value="ECO:0007669"/>
    <property type="project" value="TreeGrafter"/>
</dbReference>
<dbReference type="SUPFAM" id="SSF54637">
    <property type="entry name" value="Thioesterase/thiol ester dehydrase-isomerase"/>
    <property type="match status" value="2"/>
</dbReference>
<dbReference type="Pfam" id="PF13622">
    <property type="entry name" value="4HBT_3"/>
    <property type="match status" value="1"/>
</dbReference>
<dbReference type="PANTHER" id="PTHR11066">
    <property type="entry name" value="ACYL-COA THIOESTERASE"/>
    <property type="match status" value="1"/>
</dbReference>
<organism evidence="5">
    <name type="scientific">Cyberlindnera fabianii</name>
    <name type="common">Yeast</name>
    <name type="synonym">Hansenula fabianii</name>
    <dbReference type="NCBI Taxonomy" id="36022"/>
    <lineage>
        <taxon>Eukaryota</taxon>
        <taxon>Fungi</taxon>
        <taxon>Dikarya</taxon>
        <taxon>Ascomycota</taxon>
        <taxon>Saccharomycotina</taxon>
        <taxon>Saccharomycetes</taxon>
        <taxon>Phaffomycetales</taxon>
        <taxon>Phaffomycetaceae</taxon>
        <taxon>Cyberlindnera</taxon>
    </lineage>
</organism>
<dbReference type="GO" id="GO:0006637">
    <property type="term" value="P:acyl-CoA metabolic process"/>
    <property type="evidence" value="ECO:0007669"/>
    <property type="project" value="InterPro"/>
</dbReference>
<evidence type="ECO:0000259" key="3">
    <source>
        <dbReference type="Pfam" id="PF02551"/>
    </source>
</evidence>
<sequence length="335" mass="38931">MLRRFLHTIRLPSSSMPKPRSDLENTLRLVPVPGKIDVYTNGERLHVPPGARGVFGGTLVAQSLWAAIKTVPPTFVPHSLHSYFLKSGNKDHQIEYEVDRLRDGKSFCSRQVKAFQQGELIFIEMISFTLAKSERKLPPQLKHTKPYPSNVKFEDHLDPKESFIKGVVDTGVMKDEVFQSFEKYFNRFVDGPTEYKFPIDFWVSLPNHPKNHKQPHELDVNFFERYRVPVRDPRFNYVALAYTSDSYILLSVMRFHNRPLHSSVFSVSLDHSIYFHKQPDFNQWTLYHIEHPKSGDSRKLMTGEMYERDSGDMVASIIQEGLVVINDEQLYKSKL</sequence>
<feature type="domain" description="Acyl-CoA thioesterase-like N-terminal HotDog" evidence="4">
    <location>
        <begin position="49"/>
        <end position="128"/>
    </location>
</feature>
<dbReference type="GO" id="GO:0047617">
    <property type="term" value="F:fatty acyl-CoA hydrolase activity"/>
    <property type="evidence" value="ECO:0007669"/>
    <property type="project" value="InterPro"/>
</dbReference>
<evidence type="ECO:0000259" key="4">
    <source>
        <dbReference type="Pfam" id="PF13622"/>
    </source>
</evidence>
<name>A0A061BIA8_CYBFA</name>
<dbReference type="GO" id="GO:0009062">
    <property type="term" value="P:fatty acid catabolic process"/>
    <property type="evidence" value="ECO:0007669"/>
    <property type="project" value="TreeGrafter"/>
</dbReference>
<reference evidence="5" key="1">
    <citation type="journal article" date="2014" name="Genome Announc.">
        <title>Genome sequence of the yeast Cyberlindnera fabianii (Hansenula fabianii).</title>
        <authorList>
            <person name="Freel K.C."/>
            <person name="Sarilar V."/>
            <person name="Neuveglise C."/>
            <person name="Devillers H."/>
            <person name="Friedrich A."/>
            <person name="Schacherer J."/>
        </authorList>
    </citation>
    <scope>NUCLEOTIDE SEQUENCE</scope>
    <source>
        <strain evidence="5">YJS4271</strain>
    </source>
</reference>
<dbReference type="EMBL" id="LK052919">
    <property type="protein sequence ID" value="CDR47609.1"/>
    <property type="molecule type" value="Genomic_DNA"/>
</dbReference>
<protein>
    <submittedName>
        <fullName evidence="5">CYFA0S34e00672g1_1</fullName>
    </submittedName>
</protein>
<dbReference type="VEuPathDB" id="FungiDB:BON22_3527"/>
<dbReference type="PANTHER" id="PTHR11066:SF34">
    <property type="entry name" value="ACYL-COENZYME A THIOESTERASE 8"/>
    <property type="match status" value="1"/>
</dbReference>
<gene>
    <name evidence="5" type="ORF">CYFA0S_34e00672g</name>
</gene>
<dbReference type="PhylomeDB" id="A0A061BIA8"/>
<dbReference type="InterPro" id="IPR049449">
    <property type="entry name" value="TesB_ACOT8-like_N"/>
</dbReference>
<feature type="domain" description="Acyl-CoA thioesterase 2 C-terminal" evidence="3">
    <location>
        <begin position="227"/>
        <end position="322"/>
    </location>
</feature>
<dbReference type="InterPro" id="IPR025652">
    <property type="entry name" value="TesB_C"/>
</dbReference>